<comment type="caution">
    <text evidence="2">The sequence shown here is derived from an EMBL/GenBank/DDBJ whole genome shotgun (WGS) entry which is preliminary data.</text>
</comment>
<evidence type="ECO:0000313" key="2">
    <source>
        <dbReference type="EMBL" id="GGG75527.1"/>
    </source>
</evidence>
<protein>
    <recommendedName>
        <fullName evidence="4">DUF3185 domain-containing protein</fullName>
    </recommendedName>
</protein>
<keyword evidence="1" id="KW-0812">Transmembrane</keyword>
<keyword evidence="1" id="KW-1133">Transmembrane helix</keyword>
<evidence type="ECO:0000256" key="1">
    <source>
        <dbReference type="SAM" id="Phobius"/>
    </source>
</evidence>
<keyword evidence="3" id="KW-1185">Reference proteome</keyword>
<sequence>MLHMKVATIAGILLIILGVIGFVAGGVSFSHTKKDLNLGPLKISHEKRKTIPISPIVSAVALVAGIGLVVMAAKDK</sequence>
<gene>
    <name evidence="2" type="ORF">GCM10011585_17930</name>
</gene>
<name>A0A917M2Q4_9BACT</name>
<feature type="transmembrane region" description="Helical" evidence="1">
    <location>
        <begin position="6"/>
        <end position="29"/>
    </location>
</feature>
<evidence type="ECO:0000313" key="3">
    <source>
        <dbReference type="Proteomes" id="UP000647241"/>
    </source>
</evidence>
<accession>A0A917M2Q4</accession>
<dbReference type="EMBL" id="BMGT01000002">
    <property type="protein sequence ID" value="GGG75527.1"/>
    <property type="molecule type" value="Genomic_DNA"/>
</dbReference>
<reference evidence="2" key="1">
    <citation type="journal article" date="2014" name="Int. J. Syst. Evol. Microbiol.">
        <title>Complete genome sequence of Corynebacterium casei LMG S-19264T (=DSM 44701T), isolated from a smear-ripened cheese.</title>
        <authorList>
            <consortium name="US DOE Joint Genome Institute (JGI-PGF)"/>
            <person name="Walter F."/>
            <person name="Albersmeier A."/>
            <person name="Kalinowski J."/>
            <person name="Ruckert C."/>
        </authorList>
    </citation>
    <scope>NUCLEOTIDE SEQUENCE</scope>
    <source>
        <strain evidence="2">CGMCC 1.12997</strain>
    </source>
</reference>
<organism evidence="2 3">
    <name type="scientific">Edaphobacter dinghuensis</name>
    <dbReference type="NCBI Taxonomy" id="1560005"/>
    <lineage>
        <taxon>Bacteria</taxon>
        <taxon>Pseudomonadati</taxon>
        <taxon>Acidobacteriota</taxon>
        <taxon>Terriglobia</taxon>
        <taxon>Terriglobales</taxon>
        <taxon>Acidobacteriaceae</taxon>
        <taxon>Edaphobacter</taxon>
    </lineage>
</organism>
<dbReference type="AlphaFoldDB" id="A0A917M2Q4"/>
<reference evidence="2" key="2">
    <citation type="submission" date="2020-09" db="EMBL/GenBank/DDBJ databases">
        <authorList>
            <person name="Sun Q."/>
            <person name="Zhou Y."/>
        </authorList>
    </citation>
    <scope>NUCLEOTIDE SEQUENCE</scope>
    <source>
        <strain evidence="2">CGMCC 1.12997</strain>
    </source>
</reference>
<dbReference type="Proteomes" id="UP000647241">
    <property type="component" value="Unassembled WGS sequence"/>
</dbReference>
<evidence type="ECO:0008006" key="4">
    <source>
        <dbReference type="Google" id="ProtNLM"/>
    </source>
</evidence>
<proteinExistence type="predicted"/>
<keyword evidence="1" id="KW-0472">Membrane</keyword>
<feature type="transmembrane region" description="Helical" evidence="1">
    <location>
        <begin position="50"/>
        <end position="73"/>
    </location>
</feature>